<dbReference type="EMBL" id="GGEC01026272">
    <property type="protein sequence ID" value="MBX06756.1"/>
    <property type="molecule type" value="Transcribed_RNA"/>
</dbReference>
<name>A0A2P2KM18_RHIMU</name>
<dbReference type="AlphaFoldDB" id="A0A2P2KM18"/>
<sequence length="18" mass="1972">MDGWAGVCGRFDESCVCH</sequence>
<accession>A0A2P2KM18</accession>
<protein>
    <submittedName>
        <fullName evidence="1">Uncharacterized protein</fullName>
    </submittedName>
</protein>
<proteinExistence type="predicted"/>
<reference evidence="1" key="1">
    <citation type="submission" date="2018-02" db="EMBL/GenBank/DDBJ databases">
        <title>Rhizophora mucronata_Transcriptome.</title>
        <authorList>
            <person name="Meera S.P."/>
            <person name="Sreeshan A."/>
            <person name="Augustine A."/>
        </authorList>
    </citation>
    <scope>NUCLEOTIDE SEQUENCE</scope>
    <source>
        <tissue evidence="1">Leaf</tissue>
    </source>
</reference>
<evidence type="ECO:0000313" key="1">
    <source>
        <dbReference type="EMBL" id="MBX06756.1"/>
    </source>
</evidence>
<organism evidence="1">
    <name type="scientific">Rhizophora mucronata</name>
    <name type="common">Asiatic mangrove</name>
    <dbReference type="NCBI Taxonomy" id="61149"/>
    <lineage>
        <taxon>Eukaryota</taxon>
        <taxon>Viridiplantae</taxon>
        <taxon>Streptophyta</taxon>
        <taxon>Embryophyta</taxon>
        <taxon>Tracheophyta</taxon>
        <taxon>Spermatophyta</taxon>
        <taxon>Magnoliopsida</taxon>
        <taxon>eudicotyledons</taxon>
        <taxon>Gunneridae</taxon>
        <taxon>Pentapetalae</taxon>
        <taxon>rosids</taxon>
        <taxon>fabids</taxon>
        <taxon>Malpighiales</taxon>
        <taxon>Rhizophoraceae</taxon>
        <taxon>Rhizophora</taxon>
    </lineage>
</organism>